<dbReference type="STRING" id="483547.GSUB_12865"/>
<evidence type="ECO:0000256" key="2">
    <source>
        <dbReference type="SAM" id="Coils"/>
    </source>
</evidence>
<reference evidence="4 5" key="1">
    <citation type="journal article" date="2015" name="Genome Announc.">
        <title>Genomes of Geoalkalibacter ferrihydriticus Z-0531T and Geoalkalibacter subterraneus Red1T, Two Haloalkaliphilic Metal-Reducing Deltaproteobacteria.</title>
        <authorList>
            <person name="Badalamenti J.P."/>
            <person name="Krajmalnik-Brown R."/>
            <person name="Torres C.I."/>
            <person name="Bond D.R."/>
        </authorList>
    </citation>
    <scope>NUCLEOTIDE SEQUENCE [LARGE SCALE GENOMIC DNA]</scope>
    <source>
        <strain evidence="4 5">Red1</strain>
    </source>
</reference>
<dbReference type="Pfam" id="PF01627">
    <property type="entry name" value="Hpt"/>
    <property type="match status" value="1"/>
</dbReference>
<evidence type="ECO:0000313" key="5">
    <source>
        <dbReference type="Proteomes" id="UP000035036"/>
    </source>
</evidence>
<evidence type="ECO:0000256" key="1">
    <source>
        <dbReference type="PROSITE-ProRule" id="PRU00110"/>
    </source>
</evidence>
<dbReference type="SMART" id="SM00073">
    <property type="entry name" value="HPT"/>
    <property type="match status" value="1"/>
</dbReference>
<feature type="coiled-coil region" evidence="2">
    <location>
        <begin position="61"/>
        <end position="104"/>
    </location>
</feature>
<dbReference type="HOGENOM" id="CLU_2129871_0_0_7"/>
<dbReference type="GO" id="GO:0000160">
    <property type="term" value="P:phosphorelay signal transduction system"/>
    <property type="evidence" value="ECO:0007669"/>
    <property type="project" value="InterPro"/>
</dbReference>
<evidence type="ECO:0000313" key="4">
    <source>
        <dbReference type="EMBL" id="AJF07271.1"/>
    </source>
</evidence>
<feature type="domain" description="HPt" evidence="3">
    <location>
        <begin position="8"/>
        <end position="102"/>
    </location>
</feature>
<sequence length="113" mass="12832">MHNRLDEDLSFYQEMITLFERDFPAKFAGIQEALSGEDLSNVGHIAHALKGAAANLEAGRIQRTTQRIERAVAERDDKRIKNLLDELSLEFERFIAEARRSMEESAPLDTPST</sequence>
<dbReference type="KEGG" id="gsb:GSUB_12865"/>
<dbReference type="Gene3D" id="1.20.120.160">
    <property type="entry name" value="HPT domain"/>
    <property type="match status" value="1"/>
</dbReference>
<protein>
    <recommendedName>
        <fullName evidence="3">HPt domain-containing protein</fullName>
    </recommendedName>
</protein>
<organism evidence="4 5">
    <name type="scientific">Geoalkalibacter subterraneus</name>
    <dbReference type="NCBI Taxonomy" id="483547"/>
    <lineage>
        <taxon>Bacteria</taxon>
        <taxon>Pseudomonadati</taxon>
        <taxon>Thermodesulfobacteriota</taxon>
        <taxon>Desulfuromonadia</taxon>
        <taxon>Desulfuromonadales</taxon>
        <taxon>Geoalkalibacteraceae</taxon>
        <taxon>Geoalkalibacter</taxon>
    </lineage>
</organism>
<evidence type="ECO:0000259" key="3">
    <source>
        <dbReference type="PROSITE" id="PS50894"/>
    </source>
</evidence>
<gene>
    <name evidence="4" type="ORF">GSUB_12865</name>
</gene>
<dbReference type="PROSITE" id="PS50894">
    <property type="entry name" value="HPT"/>
    <property type="match status" value="1"/>
</dbReference>
<keyword evidence="5" id="KW-1185">Reference proteome</keyword>
<dbReference type="EMBL" id="CP010311">
    <property type="protein sequence ID" value="AJF07271.1"/>
    <property type="molecule type" value="Genomic_DNA"/>
</dbReference>
<dbReference type="AlphaFoldDB" id="A0A0B5FUI5"/>
<dbReference type="SUPFAM" id="SSF47226">
    <property type="entry name" value="Histidine-containing phosphotransfer domain, HPT domain"/>
    <property type="match status" value="1"/>
</dbReference>
<name>A0A0B5FUI5_9BACT</name>
<keyword evidence="2" id="KW-0175">Coiled coil</keyword>
<feature type="modified residue" description="Phosphohistidine" evidence="1">
    <location>
        <position position="47"/>
    </location>
</feature>
<proteinExistence type="predicted"/>
<dbReference type="GO" id="GO:0004672">
    <property type="term" value="F:protein kinase activity"/>
    <property type="evidence" value="ECO:0007669"/>
    <property type="project" value="UniProtKB-ARBA"/>
</dbReference>
<dbReference type="Proteomes" id="UP000035036">
    <property type="component" value="Chromosome"/>
</dbReference>
<dbReference type="InterPro" id="IPR036641">
    <property type="entry name" value="HPT_dom_sf"/>
</dbReference>
<keyword evidence="1" id="KW-0597">Phosphoprotein</keyword>
<dbReference type="InterPro" id="IPR008207">
    <property type="entry name" value="Sig_transdc_His_kin_Hpt_dom"/>
</dbReference>
<accession>A0A0B5FUI5</accession>